<accession>A0A7J7J2Q2</accession>
<protein>
    <submittedName>
        <fullName evidence="2">Uncharacterized protein</fullName>
    </submittedName>
</protein>
<keyword evidence="3" id="KW-1185">Reference proteome</keyword>
<gene>
    <name evidence="2" type="ORF">EB796_021956</name>
</gene>
<keyword evidence="1" id="KW-0472">Membrane</keyword>
<sequence length="70" mass="8589">MLFRLLILSPLFLFIFPYILLFFLLLYKFLVFQFVESCNFMRGHWESSFRQLNQCVSSFSCRVFWESRSV</sequence>
<dbReference type="Proteomes" id="UP000593567">
    <property type="component" value="Unassembled WGS sequence"/>
</dbReference>
<feature type="transmembrane region" description="Helical" evidence="1">
    <location>
        <begin position="6"/>
        <end position="27"/>
    </location>
</feature>
<organism evidence="2 3">
    <name type="scientific">Bugula neritina</name>
    <name type="common">Brown bryozoan</name>
    <name type="synonym">Sertularia neritina</name>
    <dbReference type="NCBI Taxonomy" id="10212"/>
    <lineage>
        <taxon>Eukaryota</taxon>
        <taxon>Metazoa</taxon>
        <taxon>Spiralia</taxon>
        <taxon>Lophotrochozoa</taxon>
        <taxon>Bryozoa</taxon>
        <taxon>Gymnolaemata</taxon>
        <taxon>Cheilostomatida</taxon>
        <taxon>Flustrina</taxon>
        <taxon>Buguloidea</taxon>
        <taxon>Bugulidae</taxon>
        <taxon>Bugula</taxon>
    </lineage>
</organism>
<evidence type="ECO:0000313" key="2">
    <source>
        <dbReference type="EMBL" id="KAF6019728.1"/>
    </source>
</evidence>
<reference evidence="2" key="1">
    <citation type="submission" date="2020-06" db="EMBL/GenBank/DDBJ databases">
        <title>Draft genome of Bugula neritina, a colonial animal packing powerful symbionts and potential medicines.</title>
        <authorList>
            <person name="Rayko M."/>
        </authorList>
    </citation>
    <scope>NUCLEOTIDE SEQUENCE [LARGE SCALE GENOMIC DNA]</scope>
    <source>
        <strain evidence="2">Kwan_BN1</strain>
    </source>
</reference>
<name>A0A7J7J2Q2_BUGNE</name>
<keyword evidence="1" id="KW-0812">Transmembrane</keyword>
<evidence type="ECO:0000256" key="1">
    <source>
        <dbReference type="SAM" id="Phobius"/>
    </source>
</evidence>
<comment type="caution">
    <text evidence="2">The sequence shown here is derived from an EMBL/GenBank/DDBJ whole genome shotgun (WGS) entry which is preliminary data.</text>
</comment>
<proteinExistence type="predicted"/>
<dbReference type="EMBL" id="VXIV02003214">
    <property type="protein sequence ID" value="KAF6019728.1"/>
    <property type="molecule type" value="Genomic_DNA"/>
</dbReference>
<evidence type="ECO:0000313" key="3">
    <source>
        <dbReference type="Proteomes" id="UP000593567"/>
    </source>
</evidence>
<keyword evidence="1" id="KW-1133">Transmembrane helix</keyword>
<dbReference type="AlphaFoldDB" id="A0A7J7J2Q2"/>